<organism evidence="2 3">
    <name type="scientific">Bradyrhizobium campsiandrae</name>
    <dbReference type="NCBI Taxonomy" id="1729892"/>
    <lineage>
        <taxon>Bacteria</taxon>
        <taxon>Pseudomonadati</taxon>
        <taxon>Pseudomonadota</taxon>
        <taxon>Alphaproteobacteria</taxon>
        <taxon>Hyphomicrobiales</taxon>
        <taxon>Nitrobacteraceae</taxon>
        <taxon>Bradyrhizobium</taxon>
    </lineage>
</organism>
<accession>A0ABR7U1L3</accession>
<evidence type="ECO:0000313" key="3">
    <source>
        <dbReference type="Proteomes" id="UP000639516"/>
    </source>
</evidence>
<evidence type="ECO:0000313" key="2">
    <source>
        <dbReference type="EMBL" id="MBC9977688.1"/>
    </source>
</evidence>
<keyword evidence="3" id="KW-1185">Reference proteome</keyword>
<name>A0ABR7U1L3_9BRAD</name>
<dbReference type="CDD" id="cd02210">
    <property type="entry name" value="cupin_BLR2406-like"/>
    <property type="match status" value="1"/>
</dbReference>
<dbReference type="EMBL" id="JAATTO010000006">
    <property type="protein sequence ID" value="MBC9977688.1"/>
    <property type="molecule type" value="Genomic_DNA"/>
</dbReference>
<dbReference type="Proteomes" id="UP000639516">
    <property type="component" value="Unassembled WGS sequence"/>
</dbReference>
<dbReference type="PANTHER" id="PTHR40112:SF1">
    <property type="entry name" value="H2HPP ISOMERASE"/>
    <property type="match status" value="1"/>
</dbReference>
<sequence length="137" mass="14989">MGVRDWRNDGVKVVRAAATPQEGRATAFEFAGTGGASIWMGTVTLPPNGRTGAHHHGTHEVAVYVSKGRSRIRWGERLEFTADVGPGDFVYFAPNVPHQEINLDPGQPAHFVVVRSDNSGLRIDLDIEPLEQPETVY</sequence>
<dbReference type="Gene3D" id="2.60.120.10">
    <property type="entry name" value="Jelly Rolls"/>
    <property type="match status" value="1"/>
</dbReference>
<reference evidence="2 3" key="1">
    <citation type="journal article" date="2020" name="Arch. Microbiol.">
        <title>Bradyrhizobium campsiandrae sp. nov., a nitrogen-fixing bacterial strain isolated from a native leguminous tree from the Amazon adapted to flooded conditions.</title>
        <authorList>
            <person name="Cabral Michel D."/>
            <person name="Martins da Costa E."/>
            <person name="Azarias Guimaraes A."/>
            <person name="Soares de Carvalho T."/>
            <person name="Santos de Castro Caputo P."/>
            <person name="Willems A."/>
            <person name="de Souza Moreira F.M."/>
        </authorList>
    </citation>
    <scope>NUCLEOTIDE SEQUENCE [LARGE SCALE GENOMIC DNA]</scope>
    <source>
        <strain evidence="3">INPA 384B</strain>
    </source>
</reference>
<dbReference type="InterPro" id="IPR013096">
    <property type="entry name" value="Cupin_2"/>
</dbReference>
<evidence type="ECO:0000259" key="1">
    <source>
        <dbReference type="Pfam" id="PF07883"/>
    </source>
</evidence>
<dbReference type="InterPro" id="IPR014710">
    <property type="entry name" value="RmlC-like_jellyroll"/>
</dbReference>
<dbReference type="SUPFAM" id="SSF51182">
    <property type="entry name" value="RmlC-like cupins"/>
    <property type="match status" value="1"/>
</dbReference>
<gene>
    <name evidence="2" type="ORF">HA482_05565</name>
</gene>
<dbReference type="InterPro" id="IPR052535">
    <property type="entry name" value="Bacilysin_H2HPP_isomerase"/>
</dbReference>
<feature type="domain" description="Cupin type-2" evidence="1">
    <location>
        <begin position="42"/>
        <end position="114"/>
    </location>
</feature>
<comment type="caution">
    <text evidence="2">The sequence shown here is derived from an EMBL/GenBank/DDBJ whole genome shotgun (WGS) entry which is preliminary data.</text>
</comment>
<proteinExistence type="predicted"/>
<dbReference type="Pfam" id="PF07883">
    <property type="entry name" value="Cupin_2"/>
    <property type="match status" value="1"/>
</dbReference>
<dbReference type="PANTHER" id="PTHR40112">
    <property type="entry name" value="H2HPP ISOMERASE"/>
    <property type="match status" value="1"/>
</dbReference>
<dbReference type="InterPro" id="IPR011051">
    <property type="entry name" value="RmlC_Cupin_sf"/>
</dbReference>
<protein>
    <submittedName>
        <fullName evidence="2">Cupin domain-containing protein</fullName>
    </submittedName>
</protein>